<evidence type="ECO:0000256" key="1">
    <source>
        <dbReference type="SAM" id="MobiDB-lite"/>
    </source>
</evidence>
<feature type="region of interest" description="Disordered" evidence="1">
    <location>
        <begin position="1"/>
        <end position="43"/>
    </location>
</feature>
<proteinExistence type="predicted"/>
<dbReference type="EMBL" id="LAZR01011991">
    <property type="protein sequence ID" value="KKM48673.1"/>
    <property type="molecule type" value="Genomic_DNA"/>
</dbReference>
<dbReference type="AlphaFoldDB" id="A0A0F9INK9"/>
<name>A0A0F9INK9_9ZZZZ</name>
<feature type="compositionally biased region" description="Polar residues" evidence="1">
    <location>
        <begin position="8"/>
        <end position="17"/>
    </location>
</feature>
<comment type="caution">
    <text evidence="2">The sequence shown here is derived from an EMBL/GenBank/DDBJ whole genome shotgun (WGS) entry which is preliminary data.</text>
</comment>
<protein>
    <submittedName>
        <fullName evidence="2">Uncharacterized protein</fullName>
    </submittedName>
</protein>
<evidence type="ECO:0000313" key="2">
    <source>
        <dbReference type="EMBL" id="KKM48673.1"/>
    </source>
</evidence>
<gene>
    <name evidence="2" type="ORF">LCGC14_1557510</name>
</gene>
<organism evidence="2">
    <name type="scientific">marine sediment metagenome</name>
    <dbReference type="NCBI Taxonomy" id="412755"/>
    <lineage>
        <taxon>unclassified sequences</taxon>
        <taxon>metagenomes</taxon>
        <taxon>ecological metagenomes</taxon>
    </lineage>
</organism>
<reference evidence="2" key="1">
    <citation type="journal article" date="2015" name="Nature">
        <title>Complex archaea that bridge the gap between prokaryotes and eukaryotes.</title>
        <authorList>
            <person name="Spang A."/>
            <person name="Saw J.H."/>
            <person name="Jorgensen S.L."/>
            <person name="Zaremba-Niedzwiedzka K."/>
            <person name="Martijn J."/>
            <person name="Lind A.E."/>
            <person name="van Eijk R."/>
            <person name="Schleper C."/>
            <person name="Guy L."/>
            <person name="Ettema T.J."/>
        </authorList>
    </citation>
    <scope>NUCLEOTIDE SEQUENCE</scope>
</reference>
<sequence length="92" mass="9550">MAEKPVNNAVQDPTPTHDNAFGAANDADATRQAQHAFANDTPVDVNPNAVIARAQVETITMMGKSFEANAARREAMFGIIAAKIAAAVGAAE</sequence>
<feature type="compositionally biased region" description="Low complexity" evidence="1">
    <location>
        <begin position="18"/>
        <end position="27"/>
    </location>
</feature>
<accession>A0A0F9INK9</accession>